<evidence type="ECO:0000256" key="1">
    <source>
        <dbReference type="SAM" id="MobiDB-lite"/>
    </source>
</evidence>
<organism evidence="2 3">
    <name type="scientific">Tothia fuscella</name>
    <dbReference type="NCBI Taxonomy" id="1048955"/>
    <lineage>
        <taxon>Eukaryota</taxon>
        <taxon>Fungi</taxon>
        <taxon>Dikarya</taxon>
        <taxon>Ascomycota</taxon>
        <taxon>Pezizomycotina</taxon>
        <taxon>Dothideomycetes</taxon>
        <taxon>Pleosporomycetidae</taxon>
        <taxon>Venturiales</taxon>
        <taxon>Cylindrosympodiaceae</taxon>
        <taxon>Tothia</taxon>
    </lineage>
</organism>
<dbReference type="AlphaFoldDB" id="A0A9P4NP45"/>
<keyword evidence="3" id="KW-1185">Reference proteome</keyword>
<accession>A0A9P4NP45</accession>
<sequence length="197" mass="21202">MAPKRGNTNPRKTAPKKAAAPPPPSSSTEEEADISDFPYGDMEELTIPPAQQETAPAMSQLGSQDLAFSTPRSKRARSEDEEVEEVTSPPSVEQIRMAANAIIHRTTNRRPDGKRLWRGGLLTGPVLGSRVEKRETCSQTGSRSTSESPTDAGSKGKKAKKVKGKKEPPEQPSKGPSAFDKRRKRDDDPPAGAGMAV</sequence>
<evidence type="ECO:0000313" key="3">
    <source>
        <dbReference type="Proteomes" id="UP000800235"/>
    </source>
</evidence>
<feature type="compositionally biased region" description="Basic residues" evidence="1">
    <location>
        <begin position="155"/>
        <end position="164"/>
    </location>
</feature>
<evidence type="ECO:0000313" key="2">
    <source>
        <dbReference type="EMBL" id="KAF2428923.1"/>
    </source>
</evidence>
<feature type="compositionally biased region" description="Polar residues" evidence="1">
    <location>
        <begin position="137"/>
        <end position="151"/>
    </location>
</feature>
<feature type="compositionally biased region" description="Polar residues" evidence="1">
    <location>
        <begin position="1"/>
        <end position="11"/>
    </location>
</feature>
<reference evidence="2" key="1">
    <citation type="journal article" date="2020" name="Stud. Mycol.">
        <title>101 Dothideomycetes genomes: a test case for predicting lifestyles and emergence of pathogens.</title>
        <authorList>
            <person name="Haridas S."/>
            <person name="Albert R."/>
            <person name="Binder M."/>
            <person name="Bloem J."/>
            <person name="Labutti K."/>
            <person name="Salamov A."/>
            <person name="Andreopoulos B."/>
            <person name="Baker S."/>
            <person name="Barry K."/>
            <person name="Bills G."/>
            <person name="Bluhm B."/>
            <person name="Cannon C."/>
            <person name="Castanera R."/>
            <person name="Culley D."/>
            <person name="Daum C."/>
            <person name="Ezra D."/>
            <person name="Gonzalez J."/>
            <person name="Henrissat B."/>
            <person name="Kuo A."/>
            <person name="Liang C."/>
            <person name="Lipzen A."/>
            <person name="Lutzoni F."/>
            <person name="Magnuson J."/>
            <person name="Mondo S."/>
            <person name="Nolan M."/>
            <person name="Ohm R."/>
            <person name="Pangilinan J."/>
            <person name="Park H.-J."/>
            <person name="Ramirez L."/>
            <person name="Alfaro M."/>
            <person name="Sun H."/>
            <person name="Tritt A."/>
            <person name="Yoshinaga Y."/>
            <person name="Zwiers L.-H."/>
            <person name="Turgeon B."/>
            <person name="Goodwin S."/>
            <person name="Spatafora J."/>
            <person name="Crous P."/>
            <person name="Grigoriev I."/>
        </authorList>
    </citation>
    <scope>NUCLEOTIDE SEQUENCE</scope>
    <source>
        <strain evidence="2">CBS 130266</strain>
    </source>
</reference>
<feature type="compositionally biased region" description="Polar residues" evidence="1">
    <location>
        <begin position="60"/>
        <end position="71"/>
    </location>
</feature>
<gene>
    <name evidence="2" type="ORF">EJ08DRAFT_698718</name>
</gene>
<feature type="region of interest" description="Disordered" evidence="1">
    <location>
        <begin position="1"/>
        <end position="197"/>
    </location>
</feature>
<name>A0A9P4NP45_9PEZI</name>
<dbReference type="EMBL" id="MU007051">
    <property type="protein sequence ID" value="KAF2428923.1"/>
    <property type="molecule type" value="Genomic_DNA"/>
</dbReference>
<protein>
    <submittedName>
        <fullName evidence="2">Uncharacterized protein</fullName>
    </submittedName>
</protein>
<dbReference type="Proteomes" id="UP000800235">
    <property type="component" value="Unassembled WGS sequence"/>
</dbReference>
<comment type="caution">
    <text evidence="2">The sequence shown here is derived from an EMBL/GenBank/DDBJ whole genome shotgun (WGS) entry which is preliminary data.</text>
</comment>
<proteinExistence type="predicted"/>